<accession>A0A371P012</accession>
<dbReference type="Proteomes" id="UP000261905">
    <property type="component" value="Unassembled WGS sequence"/>
</dbReference>
<dbReference type="SUPFAM" id="SSF109998">
    <property type="entry name" value="Triger factor/SurA peptide-binding domain-like"/>
    <property type="match status" value="1"/>
</dbReference>
<keyword evidence="11" id="KW-1185">Reference proteome</keyword>
<dbReference type="InterPro" id="IPR050245">
    <property type="entry name" value="PrsA_foldase"/>
</dbReference>
<dbReference type="InterPro" id="IPR000297">
    <property type="entry name" value="PPIase_PpiC"/>
</dbReference>
<comment type="caution">
    <text evidence="10">The sequence shown here is derived from an EMBL/GenBank/DDBJ whole genome shotgun (WGS) entry which is preliminary data.</text>
</comment>
<name>A0A371P012_9BACL</name>
<keyword evidence="3" id="KW-0732">Signal</keyword>
<evidence type="ECO:0000256" key="7">
    <source>
        <dbReference type="SAM" id="MobiDB-lite"/>
    </source>
</evidence>
<evidence type="ECO:0000256" key="4">
    <source>
        <dbReference type="ARBA" id="ARBA00023110"/>
    </source>
</evidence>
<dbReference type="PANTHER" id="PTHR47245">
    <property type="entry name" value="PEPTIDYLPROLYL ISOMERASE"/>
    <property type="match status" value="1"/>
</dbReference>
<evidence type="ECO:0000313" key="11">
    <source>
        <dbReference type="Proteomes" id="UP000261905"/>
    </source>
</evidence>
<evidence type="ECO:0000313" key="10">
    <source>
        <dbReference type="EMBL" id="REK69255.1"/>
    </source>
</evidence>
<reference evidence="10 11" key="1">
    <citation type="submission" date="2018-08" db="EMBL/GenBank/DDBJ databases">
        <title>Paenibacillus sp. M4BSY-1, whole genome shotgun sequence.</title>
        <authorList>
            <person name="Tuo L."/>
        </authorList>
    </citation>
    <scope>NUCLEOTIDE SEQUENCE [LARGE SCALE GENOMIC DNA]</scope>
    <source>
        <strain evidence="10 11">M4BSY-1</strain>
    </source>
</reference>
<keyword evidence="8" id="KW-0472">Membrane</keyword>
<evidence type="ECO:0000256" key="5">
    <source>
        <dbReference type="ARBA" id="ARBA00023235"/>
    </source>
</evidence>
<feature type="domain" description="PpiC" evidence="9">
    <location>
        <begin position="224"/>
        <end position="317"/>
    </location>
</feature>
<feature type="transmembrane region" description="Helical" evidence="8">
    <location>
        <begin position="48"/>
        <end position="72"/>
    </location>
</feature>
<keyword evidence="8" id="KW-0812">Transmembrane</keyword>
<sequence length="362" mass="40240">MPKRKSYATSAMRSIRLARSGLSNCWCKQSRSRFNNRKAAKAMKRSEVLKVVVILQAICMIALTGMVMVKVWPLPGLKGSDPGEQTTPPAPNAGGGSGQKPVASVGGTPITRDELTSELYKQYGDEVLRVMMLRRALDLEGKAIGLRVSQEELNRELAAAAEGYGGEEAFYSMMREQLGLSKEQIHAEYRYRLLLEQLAIKDIAVADHDVDRYMQEHPEQFAPQLQFHLRWIVTDTREQAESVLAKLMDGESFAAMARLYSRDEFTSEDGGDLGMIDADDPFYDEAVLKTAASMSIAEIAGPIELSEQGYAIVELAGRNSTTNLASDRLFEGARKQLALERAKPLHVVEDDLLKRYNAMIMK</sequence>
<dbReference type="PROSITE" id="PS50198">
    <property type="entry name" value="PPIC_PPIASE_2"/>
    <property type="match status" value="1"/>
</dbReference>
<evidence type="ECO:0000256" key="8">
    <source>
        <dbReference type="SAM" id="Phobius"/>
    </source>
</evidence>
<dbReference type="Gene3D" id="3.10.50.40">
    <property type="match status" value="1"/>
</dbReference>
<protein>
    <recommendedName>
        <fullName evidence="2">peptidylprolyl isomerase</fullName>
        <ecNumber evidence="2">5.2.1.8</ecNumber>
    </recommendedName>
</protein>
<dbReference type="SUPFAM" id="SSF54534">
    <property type="entry name" value="FKBP-like"/>
    <property type="match status" value="1"/>
</dbReference>
<comment type="catalytic activity">
    <reaction evidence="1">
        <text>[protein]-peptidylproline (omega=180) = [protein]-peptidylproline (omega=0)</text>
        <dbReference type="Rhea" id="RHEA:16237"/>
        <dbReference type="Rhea" id="RHEA-COMP:10747"/>
        <dbReference type="Rhea" id="RHEA-COMP:10748"/>
        <dbReference type="ChEBI" id="CHEBI:83833"/>
        <dbReference type="ChEBI" id="CHEBI:83834"/>
        <dbReference type="EC" id="5.2.1.8"/>
    </reaction>
</comment>
<keyword evidence="4 6" id="KW-0697">Rotamase</keyword>
<dbReference type="EMBL" id="QUBQ01000009">
    <property type="protein sequence ID" value="REK69255.1"/>
    <property type="molecule type" value="Genomic_DNA"/>
</dbReference>
<evidence type="ECO:0000256" key="6">
    <source>
        <dbReference type="PROSITE-ProRule" id="PRU00278"/>
    </source>
</evidence>
<evidence type="ECO:0000256" key="2">
    <source>
        <dbReference type="ARBA" id="ARBA00013194"/>
    </source>
</evidence>
<gene>
    <name evidence="10" type="ORF">DX130_25420</name>
</gene>
<keyword evidence="8" id="KW-1133">Transmembrane helix</keyword>
<dbReference type="EC" id="5.2.1.8" evidence="2"/>
<dbReference type="InterPro" id="IPR027304">
    <property type="entry name" value="Trigger_fact/SurA_dom_sf"/>
</dbReference>
<dbReference type="GO" id="GO:0003755">
    <property type="term" value="F:peptidyl-prolyl cis-trans isomerase activity"/>
    <property type="evidence" value="ECO:0007669"/>
    <property type="project" value="UniProtKB-KW"/>
</dbReference>
<evidence type="ECO:0000256" key="1">
    <source>
        <dbReference type="ARBA" id="ARBA00000971"/>
    </source>
</evidence>
<feature type="region of interest" description="Disordered" evidence="7">
    <location>
        <begin position="79"/>
        <end position="109"/>
    </location>
</feature>
<dbReference type="AlphaFoldDB" id="A0A371P012"/>
<dbReference type="InterPro" id="IPR046357">
    <property type="entry name" value="PPIase_dom_sf"/>
</dbReference>
<dbReference type="Gene3D" id="1.10.4030.10">
    <property type="entry name" value="Porin chaperone SurA, peptide-binding domain"/>
    <property type="match status" value="1"/>
</dbReference>
<evidence type="ECO:0000259" key="9">
    <source>
        <dbReference type="PROSITE" id="PS50198"/>
    </source>
</evidence>
<proteinExistence type="predicted"/>
<evidence type="ECO:0000256" key="3">
    <source>
        <dbReference type="ARBA" id="ARBA00022729"/>
    </source>
</evidence>
<dbReference type="Pfam" id="PF00639">
    <property type="entry name" value="Rotamase"/>
    <property type="match status" value="1"/>
</dbReference>
<keyword evidence="5 6" id="KW-0413">Isomerase</keyword>
<organism evidence="10 11">
    <name type="scientific">Paenibacillus paeoniae</name>
    <dbReference type="NCBI Taxonomy" id="2292705"/>
    <lineage>
        <taxon>Bacteria</taxon>
        <taxon>Bacillati</taxon>
        <taxon>Bacillota</taxon>
        <taxon>Bacilli</taxon>
        <taxon>Bacillales</taxon>
        <taxon>Paenibacillaceae</taxon>
        <taxon>Paenibacillus</taxon>
    </lineage>
</organism>
<dbReference type="PANTHER" id="PTHR47245:SF1">
    <property type="entry name" value="FOLDASE PROTEIN PRSA"/>
    <property type="match status" value="1"/>
</dbReference>